<protein>
    <submittedName>
        <fullName evidence="10">Cholesterol side-chain cleavage enzyme, mitochondrial</fullName>
    </submittedName>
</protein>
<gene>
    <name evidence="10" type="ORF">Fcan01_17007</name>
</gene>
<evidence type="ECO:0000313" key="11">
    <source>
        <dbReference type="Proteomes" id="UP000198287"/>
    </source>
</evidence>
<dbReference type="STRING" id="158441.A0A226DRE3"/>
<dbReference type="GO" id="GO:0020037">
    <property type="term" value="F:heme binding"/>
    <property type="evidence" value="ECO:0007669"/>
    <property type="project" value="InterPro"/>
</dbReference>
<dbReference type="InterPro" id="IPR002401">
    <property type="entry name" value="Cyt_P450_E_grp-I"/>
</dbReference>
<keyword evidence="6 8" id="KW-0408">Iron</keyword>
<dbReference type="InterPro" id="IPR017972">
    <property type="entry name" value="Cyt_P450_CS"/>
</dbReference>
<evidence type="ECO:0000313" key="10">
    <source>
        <dbReference type="EMBL" id="OXA47779.1"/>
    </source>
</evidence>
<accession>A0A226DRE3</accession>
<keyword evidence="11" id="KW-1185">Reference proteome</keyword>
<sequence length="517" mass="58773">MGAIDILGFWILIKIWTIIQDFILRIFCPSLIPNTDKNGVKIKPTWEIPGPTIWLPLLGDALTLNKFGGPEKFLDYVSSLHAKYGPIVKTKLGPQKFIFVNHPALYEEIVRSEPKCPVSFKLPSAEAFYEKHKIKRGLFFRDGEEWREGRTLLTQLLLKDTGRYMETLFDSVEPVLQRLMDNWTFKSGKSKDGHIQNIEQDCYEFFLSAIMTVTYGQHFETYLSQAGSSVTTLAIEAIKLNQSTFDLNAHPIQMATGLGLKCWKEYEAYTLNNLTIGRKCADIALETMAATGGSLEEFGLLYRLKNVCNASDEDIRVHCTDFTVDISDPVSLTLLWTLYALGRNLDVQEKILQEIEHVCGTGENVGYNDFQKLPYLNSTFKEVMRMFSTAQLVIRKNAKDVVLGGYNVTSDYIVALSTFSSHKNPALFTNPEQFWPERWLGEERDVDTGAMKRSENAYFPFGIGKRACAGKHLVQNLTKLFVAKIVQNFVVESDEVQTKLKIMLYPDGDMNIRLKPR</sequence>
<evidence type="ECO:0000256" key="9">
    <source>
        <dbReference type="RuleBase" id="RU000461"/>
    </source>
</evidence>
<dbReference type="Pfam" id="PF00067">
    <property type="entry name" value="p450"/>
    <property type="match status" value="1"/>
</dbReference>
<comment type="similarity">
    <text evidence="2 9">Belongs to the cytochrome P450 family.</text>
</comment>
<feature type="binding site" description="axial binding residue" evidence="8">
    <location>
        <position position="468"/>
    </location>
    <ligand>
        <name>heme</name>
        <dbReference type="ChEBI" id="CHEBI:30413"/>
    </ligand>
    <ligandPart>
        <name>Fe</name>
        <dbReference type="ChEBI" id="CHEBI:18248"/>
    </ligandPart>
</feature>
<dbReference type="OrthoDB" id="3945418at2759"/>
<evidence type="ECO:0000256" key="2">
    <source>
        <dbReference type="ARBA" id="ARBA00010617"/>
    </source>
</evidence>
<evidence type="ECO:0000256" key="8">
    <source>
        <dbReference type="PIRSR" id="PIRSR602401-1"/>
    </source>
</evidence>
<dbReference type="SUPFAM" id="SSF48264">
    <property type="entry name" value="Cytochrome P450"/>
    <property type="match status" value="1"/>
</dbReference>
<dbReference type="OMA" id="HERSRTD"/>
<evidence type="ECO:0000256" key="5">
    <source>
        <dbReference type="ARBA" id="ARBA00023002"/>
    </source>
</evidence>
<name>A0A226DRE3_FOLCA</name>
<evidence type="ECO:0000256" key="1">
    <source>
        <dbReference type="ARBA" id="ARBA00001971"/>
    </source>
</evidence>
<dbReference type="PRINTS" id="PR00463">
    <property type="entry name" value="EP450I"/>
</dbReference>
<organism evidence="10 11">
    <name type="scientific">Folsomia candida</name>
    <name type="common">Springtail</name>
    <dbReference type="NCBI Taxonomy" id="158441"/>
    <lineage>
        <taxon>Eukaryota</taxon>
        <taxon>Metazoa</taxon>
        <taxon>Ecdysozoa</taxon>
        <taxon>Arthropoda</taxon>
        <taxon>Hexapoda</taxon>
        <taxon>Collembola</taxon>
        <taxon>Entomobryomorpha</taxon>
        <taxon>Isotomoidea</taxon>
        <taxon>Isotomidae</taxon>
        <taxon>Proisotominae</taxon>
        <taxon>Folsomia</taxon>
    </lineage>
</organism>
<dbReference type="GO" id="GO:0005506">
    <property type="term" value="F:iron ion binding"/>
    <property type="evidence" value="ECO:0007669"/>
    <property type="project" value="InterPro"/>
</dbReference>
<keyword evidence="4 8" id="KW-0479">Metal-binding</keyword>
<evidence type="ECO:0000256" key="4">
    <source>
        <dbReference type="ARBA" id="ARBA00022723"/>
    </source>
</evidence>
<keyword evidence="5 9" id="KW-0560">Oxidoreductase</keyword>
<dbReference type="InterPro" id="IPR050479">
    <property type="entry name" value="CYP11_CYP27_families"/>
</dbReference>
<dbReference type="InterPro" id="IPR001128">
    <property type="entry name" value="Cyt_P450"/>
</dbReference>
<dbReference type="GO" id="GO:0004497">
    <property type="term" value="F:monooxygenase activity"/>
    <property type="evidence" value="ECO:0007669"/>
    <property type="project" value="UniProtKB-KW"/>
</dbReference>
<dbReference type="PANTHER" id="PTHR24279:SF120">
    <property type="entry name" value="CYTOCHROME P450"/>
    <property type="match status" value="1"/>
</dbReference>
<dbReference type="GO" id="GO:0016705">
    <property type="term" value="F:oxidoreductase activity, acting on paired donors, with incorporation or reduction of molecular oxygen"/>
    <property type="evidence" value="ECO:0007669"/>
    <property type="project" value="InterPro"/>
</dbReference>
<dbReference type="InterPro" id="IPR036396">
    <property type="entry name" value="Cyt_P450_sf"/>
</dbReference>
<dbReference type="EMBL" id="LNIX01000012">
    <property type="protein sequence ID" value="OXA47779.1"/>
    <property type="molecule type" value="Genomic_DNA"/>
</dbReference>
<dbReference type="Gene3D" id="1.10.630.10">
    <property type="entry name" value="Cytochrome P450"/>
    <property type="match status" value="1"/>
</dbReference>
<keyword evidence="3 8" id="KW-0349">Heme</keyword>
<dbReference type="PROSITE" id="PS00086">
    <property type="entry name" value="CYTOCHROME_P450"/>
    <property type="match status" value="1"/>
</dbReference>
<proteinExistence type="inferred from homology"/>
<dbReference type="Proteomes" id="UP000198287">
    <property type="component" value="Unassembled WGS sequence"/>
</dbReference>
<dbReference type="PANTHER" id="PTHR24279">
    <property type="entry name" value="CYTOCHROME P450"/>
    <property type="match status" value="1"/>
</dbReference>
<evidence type="ECO:0000256" key="6">
    <source>
        <dbReference type="ARBA" id="ARBA00023004"/>
    </source>
</evidence>
<dbReference type="AlphaFoldDB" id="A0A226DRE3"/>
<evidence type="ECO:0000256" key="7">
    <source>
        <dbReference type="ARBA" id="ARBA00023033"/>
    </source>
</evidence>
<reference evidence="10 11" key="1">
    <citation type="submission" date="2015-12" db="EMBL/GenBank/DDBJ databases">
        <title>The genome of Folsomia candida.</title>
        <authorList>
            <person name="Faddeeva A."/>
            <person name="Derks M.F."/>
            <person name="Anvar Y."/>
            <person name="Smit S."/>
            <person name="Van Straalen N."/>
            <person name="Roelofs D."/>
        </authorList>
    </citation>
    <scope>NUCLEOTIDE SEQUENCE [LARGE SCALE GENOMIC DNA]</scope>
    <source>
        <strain evidence="10 11">VU population</strain>
        <tissue evidence="10">Whole body</tissue>
    </source>
</reference>
<comment type="cofactor">
    <cofactor evidence="1 8">
        <name>heme</name>
        <dbReference type="ChEBI" id="CHEBI:30413"/>
    </cofactor>
</comment>
<evidence type="ECO:0000256" key="3">
    <source>
        <dbReference type="ARBA" id="ARBA00022617"/>
    </source>
</evidence>
<keyword evidence="7 9" id="KW-0503">Monooxygenase</keyword>
<comment type="caution">
    <text evidence="10">The sequence shown here is derived from an EMBL/GenBank/DDBJ whole genome shotgun (WGS) entry which is preliminary data.</text>
</comment>